<dbReference type="EMBL" id="JACHEJ010000003">
    <property type="protein sequence ID" value="MBB6179835.1"/>
    <property type="molecule type" value="Genomic_DNA"/>
</dbReference>
<protein>
    <submittedName>
        <fullName evidence="1">Uncharacterized protein</fullName>
    </submittedName>
</protein>
<reference evidence="1 2" key="1">
    <citation type="submission" date="2020-08" db="EMBL/GenBank/DDBJ databases">
        <title>Genomic Encyclopedia of Type Strains, Phase IV (KMG-IV): sequencing the most valuable type-strain genomes for metagenomic binning, comparative biology and taxonomic classification.</title>
        <authorList>
            <person name="Goeker M."/>
        </authorList>
    </citation>
    <scope>NUCLEOTIDE SEQUENCE [LARGE SCALE GENOMIC DNA]</scope>
    <source>
        <strain evidence="1 2">DSM 102134</strain>
    </source>
</reference>
<name>A0A7W9YWZ1_9HYPH</name>
<evidence type="ECO:0000313" key="2">
    <source>
        <dbReference type="Proteomes" id="UP000535501"/>
    </source>
</evidence>
<dbReference type="RefSeq" id="WP_077547574.1">
    <property type="nucleotide sequence ID" value="NZ_JACHEJ010000003.1"/>
</dbReference>
<accession>A0A7W9YWZ1</accession>
<keyword evidence="2" id="KW-1185">Reference proteome</keyword>
<comment type="caution">
    <text evidence="1">The sequence shown here is derived from an EMBL/GenBank/DDBJ whole genome shotgun (WGS) entry which is preliminary data.</text>
</comment>
<gene>
    <name evidence="1" type="ORF">HNQ75_001803</name>
</gene>
<sequence length="192" mass="20781">MEGIANALQAAAKLEVVTLAEGVELIVERGENGKGDVISAAITTDASPKYLWQKKYRNRKWALKGITRAMDKLGIEMPAAEAAEHSSHAAVNSSKPVVAVAGEVEEAANDSPSLPPSPRGSMWEVIPVAHKHQAKFTRLDLTVTVTVHPQADDAYPVEVQWNGPTLTSSFEDERIAKMEGRKVAEMLLDWAA</sequence>
<evidence type="ECO:0000313" key="1">
    <source>
        <dbReference type="EMBL" id="MBB6179835.1"/>
    </source>
</evidence>
<proteinExistence type="predicted"/>
<dbReference type="AlphaFoldDB" id="A0A7W9YWZ1"/>
<dbReference type="Proteomes" id="UP000535501">
    <property type="component" value="Unassembled WGS sequence"/>
</dbReference>
<organism evidence="1 2">
    <name type="scientific">Pseudorhizobium flavum</name>
    <dbReference type="NCBI Taxonomy" id="1335061"/>
    <lineage>
        <taxon>Bacteria</taxon>
        <taxon>Pseudomonadati</taxon>
        <taxon>Pseudomonadota</taxon>
        <taxon>Alphaproteobacteria</taxon>
        <taxon>Hyphomicrobiales</taxon>
        <taxon>Rhizobiaceae</taxon>
        <taxon>Rhizobium/Agrobacterium group</taxon>
        <taxon>Pseudorhizobium</taxon>
    </lineage>
</organism>